<dbReference type="PRINTS" id="PR00455">
    <property type="entry name" value="HTHTETR"/>
</dbReference>
<evidence type="ECO:0000256" key="4">
    <source>
        <dbReference type="PROSITE-ProRule" id="PRU00335"/>
    </source>
</evidence>
<dbReference type="PANTHER" id="PTHR30055:SF234">
    <property type="entry name" value="HTH-TYPE TRANSCRIPTIONAL REGULATOR BETI"/>
    <property type="match status" value="1"/>
</dbReference>
<dbReference type="InterPro" id="IPR009057">
    <property type="entry name" value="Homeodomain-like_sf"/>
</dbReference>
<feature type="region of interest" description="Disordered" evidence="5">
    <location>
        <begin position="1"/>
        <end position="25"/>
    </location>
</feature>
<dbReference type="SUPFAM" id="SSF46689">
    <property type="entry name" value="Homeodomain-like"/>
    <property type="match status" value="1"/>
</dbReference>
<dbReference type="Pfam" id="PF00440">
    <property type="entry name" value="TetR_N"/>
    <property type="match status" value="1"/>
</dbReference>
<keyword evidence="8" id="KW-1185">Reference proteome</keyword>
<dbReference type="InterPro" id="IPR036271">
    <property type="entry name" value="Tet_transcr_reg_TetR-rel_C_sf"/>
</dbReference>
<protein>
    <submittedName>
        <fullName evidence="7">TetR family transcriptional regulator</fullName>
    </submittedName>
</protein>
<evidence type="ECO:0000256" key="1">
    <source>
        <dbReference type="ARBA" id="ARBA00023015"/>
    </source>
</evidence>
<dbReference type="InterPro" id="IPR050109">
    <property type="entry name" value="HTH-type_TetR-like_transc_reg"/>
</dbReference>
<dbReference type="InterPro" id="IPR023772">
    <property type="entry name" value="DNA-bd_HTH_TetR-type_CS"/>
</dbReference>
<dbReference type="Gene3D" id="1.10.357.10">
    <property type="entry name" value="Tetracycline Repressor, domain 2"/>
    <property type="match status" value="1"/>
</dbReference>
<keyword evidence="2 4" id="KW-0238">DNA-binding</keyword>
<evidence type="ECO:0000256" key="5">
    <source>
        <dbReference type="SAM" id="MobiDB-lite"/>
    </source>
</evidence>
<reference evidence="7 8" key="1">
    <citation type="submission" date="2018-04" db="EMBL/GenBank/DDBJ databases">
        <title>Genomic Encyclopedia of Archaeal and Bacterial Type Strains, Phase II (KMG-II): from individual species to whole genera.</title>
        <authorList>
            <person name="Goeker M."/>
        </authorList>
    </citation>
    <scope>NUCLEOTIDE SEQUENCE [LARGE SCALE GENOMIC DNA]</scope>
    <source>
        <strain evidence="7 8">DSM 25521</strain>
    </source>
</reference>
<dbReference type="PROSITE" id="PS50977">
    <property type="entry name" value="HTH_TETR_2"/>
    <property type="match status" value="1"/>
</dbReference>
<dbReference type="EMBL" id="PZZL01000007">
    <property type="protein sequence ID" value="PTM52858.1"/>
    <property type="molecule type" value="Genomic_DNA"/>
</dbReference>
<sequence length="216" mass="23940">MTETPMSNVHAAEPLPAPKTQRGERTRQKILDAAEREIGARGFSDASIATITAEAAVAQGTFYLYFRSKEEVLRELVLRMGRRLRHHLTRAVMDAPDRMEAERLGIRAFLQFVRDNPNLYRVVAESQFVDPAVHRAYYEEFAAGYSEGLRTAEARGEISPGNAEVRAWALMGVTDMVGRRFALYDPNGALDAAAEAAYDFVAHGMAPRAGKPGRRG</sequence>
<evidence type="ECO:0000259" key="6">
    <source>
        <dbReference type="PROSITE" id="PS50977"/>
    </source>
</evidence>
<gene>
    <name evidence="7" type="ORF">C8P69_107136</name>
</gene>
<comment type="caution">
    <text evidence="7">The sequence shown here is derived from an EMBL/GenBank/DDBJ whole genome shotgun (WGS) entry which is preliminary data.</text>
</comment>
<organism evidence="7 8">
    <name type="scientific">Phreatobacter oligotrophus</name>
    <dbReference type="NCBI Taxonomy" id="1122261"/>
    <lineage>
        <taxon>Bacteria</taxon>
        <taxon>Pseudomonadati</taxon>
        <taxon>Pseudomonadota</taxon>
        <taxon>Alphaproteobacteria</taxon>
        <taxon>Hyphomicrobiales</taxon>
        <taxon>Phreatobacteraceae</taxon>
        <taxon>Phreatobacter</taxon>
    </lineage>
</organism>
<keyword evidence="1" id="KW-0805">Transcription regulation</keyword>
<dbReference type="InterPro" id="IPR001647">
    <property type="entry name" value="HTH_TetR"/>
</dbReference>
<dbReference type="GO" id="GO:0003700">
    <property type="term" value="F:DNA-binding transcription factor activity"/>
    <property type="evidence" value="ECO:0007669"/>
    <property type="project" value="TreeGrafter"/>
</dbReference>
<evidence type="ECO:0000256" key="3">
    <source>
        <dbReference type="ARBA" id="ARBA00023163"/>
    </source>
</evidence>
<dbReference type="PROSITE" id="PS01081">
    <property type="entry name" value="HTH_TETR_1"/>
    <property type="match status" value="1"/>
</dbReference>
<name>A0A2T4Z044_9HYPH</name>
<keyword evidence="3" id="KW-0804">Transcription</keyword>
<evidence type="ECO:0000313" key="7">
    <source>
        <dbReference type="EMBL" id="PTM52858.1"/>
    </source>
</evidence>
<evidence type="ECO:0000313" key="8">
    <source>
        <dbReference type="Proteomes" id="UP000241808"/>
    </source>
</evidence>
<accession>A0A2T4Z044</accession>
<dbReference type="GO" id="GO:0000976">
    <property type="term" value="F:transcription cis-regulatory region binding"/>
    <property type="evidence" value="ECO:0007669"/>
    <property type="project" value="TreeGrafter"/>
</dbReference>
<dbReference type="PANTHER" id="PTHR30055">
    <property type="entry name" value="HTH-TYPE TRANSCRIPTIONAL REGULATOR RUTR"/>
    <property type="match status" value="1"/>
</dbReference>
<dbReference type="SUPFAM" id="SSF48498">
    <property type="entry name" value="Tetracyclin repressor-like, C-terminal domain"/>
    <property type="match status" value="1"/>
</dbReference>
<dbReference type="AlphaFoldDB" id="A0A2T4Z044"/>
<feature type="DNA-binding region" description="H-T-H motif" evidence="4">
    <location>
        <begin position="47"/>
        <end position="66"/>
    </location>
</feature>
<proteinExistence type="predicted"/>
<evidence type="ECO:0000256" key="2">
    <source>
        <dbReference type="ARBA" id="ARBA00023125"/>
    </source>
</evidence>
<dbReference type="Proteomes" id="UP000241808">
    <property type="component" value="Unassembled WGS sequence"/>
</dbReference>
<feature type="domain" description="HTH tetR-type" evidence="6">
    <location>
        <begin position="24"/>
        <end position="84"/>
    </location>
</feature>
<dbReference type="Gene3D" id="1.10.10.60">
    <property type="entry name" value="Homeodomain-like"/>
    <property type="match status" value="1"/>
</dbReference>